<dbReference type="EMBL" id="JAFCIX010000040">
    <property type="protein sequence ID" value="KAH6600372.1"/>
    <property type="molecule type" value="Genomic_DNA"/>
</dbReference>
<dbReference type="Pfam" id="PF23099">
    <property type="entry name" value="UTP20_C"/>
    <property type="match status" value="1"/>
</dbReference>
<dbReference type="Proteomes" id="UP001648503">
    <property type="component" value="Unassembled WGS sequence"/>
</dbReference>
<feature type="region of interest" description="Disordered" evidence="1">
    <location>
        <begin position="781"/>
        <end position="827"/>
    </location>
</feature>
<evidence type="ECO:0008006" key="7">
    <source>
        <dbReference type="Google" id="ProtNLM"/>
    </source>
</evidence>
<feature type="region of interest" description="Disordered" evidence="1">
    <location>
        <begin position="2881"/>
        <end position="2911"/>
    </location>
</feature>
<sequence length="2911" mass="328415">MDAVQVKQLNVSGGTNRFKFQSFNDRIRHIKIEAIHRVVKVSDADEDVESFFKDTLLQMVDLNCTTHFTQFQRDINQYAGSLMQILYHKERIVEIIVEHLAIRDSLAIQPILSLVTALAKDLQEEFYPHFPTVFISIISLVKASTHPDVLEAVFNNVAFLFRYLSKKLLPDIEATFSLMIPVLRHPKLYVRSFAAESFGFLLRKIKENDRQVVVFSFIMDTLLENNLREYLESVSLVFFETVKQVHGVFYSKASMIFHNIISIALDQADNHSNDIGVRMAEKFMVLVGHYGSKESMPDMWTSIVKIVLSLVDNLPLQKFAKLNHCMTLFEVWIGLRRGSRINDYPTLFSVFDRLSMPIIAASNTPLEVQHSFVRLFCLLLANAPLEEALVRGKSIIETICMSSNSELVFSFFETLLKVKYVHFARFMMPYALGYIQHTWKKNPERCVLFLAYILGSGFDDISHQVPHAFRDRLGFIRFSETDILSKRLEGHDSNLFTSNIPTLLLEHLQSKIECGCISSEKDLSGVAFCYLSTTALKYLSAPEELLESVFSQLLRSILERLKLNTTIQVNTALVNGDGRDILKSLAGAVLTTICARSEKKRLTLSNLWDLIMVDYIPISGTNCTLLDGIATYVEHIATSPESSDLLSINALPAIVERLQTNIGSVYSPVRLHTLRILASFQQLPLRFIKDVSLTGPCPIFQICLDMERTPNDVANAQATKGLVISANVDSTLFWPAFYGLVELVKDKSPDDFCKPSYTLGESKLDIQEIEDDFTAPVSIDESEKAASNAENGNDSDPEDKNDDTDEVNGEEDQPSKLTSKSKRIRDRSSKSGDTRVFRKVQFICTSLVAFTKTWTEAVQHYSSDKLSMMEMFIMATQPLLDRVDTANIYCLLVSALGNIPGVVDRYSKTIVPLFLDIFRKNDDGSTAITAAVREDDDRVDLPSSHSSKLDTEPNDSADLSTKHARIKILAFLDMFSKIRNPAKLMFSNELFSVFSQLLAKGDSKIQKHALECILPWNQPGVVAYSECLKGLIGDETFRDSISSIDMDDMHAKIKTEDRPALMQTIARILFGKLVSHHQRQASKTGLKARRTAIFAFMSGVKSDERQYIIDLMLYPFKEIIAQPEPLPSSSLVITEGLSFPNLQLIKKQIGFLTVLEDLIKQLRSLVAPHLPEILKTILYIIHYSEVVAQKAAQKEDDATTIISEFELTQFRDIRVLAVRRLTQLFSTAIDFDFTPYISPLFTSHIIRRLPRFHIENTQASSSLLELVAAWSKDIKYVFYLTNYDLSLLPSIFSLLSAKKVHDSVVSVVIGIVESIQELHAANPDAQVIQVSLIPFMTALLGHLEHVLAKSISGNGTGRTIRFSGDNIPMRIIRVLSGLSKYVTAATNAETLVIMLLPFLKRPNRVVPESTKSDILEILGQFIPILPTLAEVSVDKSVYYPVVCQLFSTLKTRLARAKLLFVFRQLVPFNKESLETVSDLLDDMNSFSAKRMDEPDFNRRFSAFSKINEELYCTLDSMQWRPILYNLTFYMHEEEEYSIRTSAAYGLKRFSSEAGARYPTGIVADASVGETGELNHMDLVLHLVLPGIKIGIKNKVMVVRQEFSTLLGQLIETFPHLPQFEDMVVLLASGDDEVSFFSNIYHLQVHRRLRALRRLADACHAGHLKSNNVSNIFVPLVAHFIFESDRVQEHNVINDAIASLGACAGVLKWTHYFALVKRFLNLVTKRPELEKLMVRSLIQILDQFHFNLTGDQPSNTTDMDVDVNSRSNAASLAMEEDDTVIVGADAEEGEDEEEDEEEEGEEEKEDEDEIKVGDAGVDEADPDFKVSSDEPNATQQASPNNDIKVTEAESQLSSNDNDKTADPIKEEICLNDFQAQSAKILNITITKIFPGLQRLLSIKNDETVPIRIPLAIAITKVLKQFPKASMHIHLPKLLLTMCHTLTSHIQSTRDATRDTLVKVALMLGPFYLSFIIKGMQTVLKRGYQLHVLGFTLYSIMNAMVPTLEPGAIDSCIKPIVDISINDIFGDTGKEREADELRGKMREIKTTKSYDTLELTVRVLSLPQIALVLLPLKELMVETGDIKVIRQIEEIFRRLSLGLNANAGVGMVDLMKLIHGLVTENLSLVQHQKVKSKTVSNYERNFSVQLKRTNNLEPLKYFEANAHLFVEFGLSLFFTALKRDRIHLNEKEHLQMLDPLVGVLGTSLYSKHVAINTVTLRILCIIVRAPLPSLKDAQIVFVKRMFQIIGKATTTSSELVQACFRLLTIIMRDCPEVPVSEKQIVTLATLIQPDLEEPERQTTTFALIRAILSRKYIFKEIYDLMDIVVRLLVTSQSRQIRELARQAYMQFLLEYPHGHARFRKQITYMIKNLEYKHETGRSSILEVLNMAITKFSDEIISQYADMLFLALVMSLVNDASASCRKMAALLLEALLKRLDITRSQKPLLLVSKWFGVDQLPALRRTAAQVFGLVIQAFGERAEKMVPALLENIDDALASVVQELEDLTESATINEIMADTHDGLDSDAQEGSRGLCQWELGYYSLNTFSHIVATFPTVLNNSSSFPDSAAMRIWERVSQLLLHPHQWIRGVSAKLVGLLCARIDPVTRQLRSALSAGSHDGHPLIDQDVDIKRLAERCCGQLDSDLVSEELSRQALKNLVFLGRCLAARLDSAATLMAQPDVDLDSIDDSELKLAVSINEDNSDEKDPSDHGSEVDHGDLDLERDNHHANQTEDDLDISISAADSKSPGKISTLLWLTQRLSYLARMEAGKKRGPILRRSVFQWFAAISLHIPSAIRRPYYMCMISTLYRMANDETAKGAAAEELQLLAREVMEMFQKQLGTTPYLDMYNEVHLKVQQVQRDRRTKRSVQAVVDPEARAKRRIQKNVMKRVSRKRKAEDYSKQRIRTTHSKKARNIDE</sequence>
<dbReference type="PANTHER" id="PTHR17695">
    <property type="entry name" value="SMALL SUBUNIT PROCESSOME COMPONENT 20 HOMOLOG"/>
    <property type="match status" value="1"/>
</dbReference>
<dbReference type="Gene3D" id="1.25.10.10">
    <property type="entry name" value="Leucine-rich Repeat Variant"/>
    <property type="match status" value="2"/>
</dbReference>
<proteinExistence type="predicted"/>
<feature type="domain" description="U3 small nucleolar RNA-associated protein 20 N-terminal" evidence="2">
    <location>
        <begin position="964"/>
        <end position="1594"/>
    </location>
</feature>
<gene>
    <name evidence="5" type="ORF">BASA50_002383</name>
</gene>
<dbReference type="InterPro" id="IPR011430">
    <property type="entry name" value="UTP20_N"/>
</dbReference>
<accession>A0ABQ8FLJ2</accession>
<evidence type="ECO:0000259" key="3">
    <source>
        <dbReference type="Pfam" id="PF20416"/>
    </source>
</evidence>
<name>A0ABQ8FLJ2_9FUNG</name>
<feature type="domain" description="U3 small nucleolar RNA-associated protein 20 C-terminal" evidence="4">
    <location>
        <begin position="2747"/>
        <end position="2890"/>
    </location>
</feature>
<dbReference type="InterPro" id="IPR016024">
    <property type="entry name" value="ARM-type_fold"/>
</dbReference>
<evidence type="ECO:0000313" key="5">
    <source>
        <dbReference type="EMBL" id="KAH6600372.1"/>
    </source>
</evidence>
<feature type="compositionally biased region" description="Acidic residues" evidence="1">
    <location>
        <begin position="1785"/>
        <end position="1808"/>
    </location>
</feature>
<feature type="region of interest" description="Disordered" evidence="1">
    <location>
        <begin position="1785"/>
        <end position="1859"/>
    </location>
</feature>
<dbReference type="SUPFAM" id="SSF48371">
    <property type="entry name" value="ARM repeat"/>
    <property type="match status" value="3"/>
</dbReference>
<dbReference type="PANTHER" id="PTHR17695:SF11">
    <property type="entry name" value="SMALL SUBUNIT PROCESSOME COMPONENT 20 HOMOLOG"/>
    <property type="match status" value="1"/>
</dbReference>
<organism evidence="5 6">
    <name type="scientific">Batrachochytrium salamandrivorans</name>
    <dbReference type="NCBI Taxonomy" id="1357716"/>
    <lineage>
        <taxon>Eukaryota</taxon>
        <taxon>Fungi</taxon>
        <taxon>Fungi incertae sedis</taxon>
        <taxon>Chytridiomycota</taxon>
        <taxon>Chytridiomycota incertae sedis</taxon>
        <taxon>Chytridiomycetes</taxon>
        <taxon>Rhizophydiales</taxon>
        <taxon>Rhizophydiales incertae sedis</taxon>
        <taxon>Batrachochytrium</taxon>
    </lineage>
</organism>
<evidence type="ECO:0000259" key="4">
    <source>
        <dbReference type="Pfam" id="PF23099"/>
    </source>
</evidence>
<evidence type="ECO:0000259" key="2">
    <source>
        <dbReference type="Pfam" id="PF07539"/>
    </source>
</evidence>
<feature type="region of interest" description="Disordered" evidence="1">
    <location>
        <begin position="2692"/>
        <end position="2714"/>
    </location>
</feature>
<dbReference type="InterPro" id="IPR057525">
    <property type="entry name" value="UTP20_C"/>
</dbReference>
<evidence type="ECO:0000256" key="1">
    <source>
        <dbReference type="SAM" id="MobiDB-lite"/>
    </source>
</evidence>
<evidence type="ECO:0000313" key="6">
    <source>
        <dbReference type="Proteomes" id="UP001648503"/>
    </source>
</evidence>
<comment type="caution">
    <text evidence="5">The sequence shown here is derived from an EMBL/GenBank/DDBJ whole genome shotgun (WGS) entry which is preliminary data.</text>
</comment>
<feature type="compositionally biased region" description="Polar residues" evidence="1">
    <location>
        <begin position="1828"/>
        <end position="1854"/>
    </location>
</feature>
<feature type="compositionally biased region" description="Acidic residues" evidence="1">
    <location>
        <begin position="793"/>
        <end position="812"/>
    </location>
</feature>
<reference evidence="5 6" key="1">
    <citation type="submission" date="2021-02" db="EMBL/GenBank/DDBJ databases">
        <title>Variation within the Batrachochytrium salamandrivorans European outbreak.</title>
        <authorList>
            <person name="Kelly M."/>
            <person name="Pasmans F."/>
            <person name="Shea T.P."/>
            <person name="Munoz J.F."/>
            <person name="Carranza S."/>
            <person name="Cuomo C.A."/>
            <person name="Martel A."/>
        </authorList>
    </citation>
    <scope>NUCLEOTIDE SEQUENCE [LARGE SCALE GENOMIC DNA]</scope>
    <source>
        <strain evidence="5 6">AMFP18/2</strain>
    </source>
</reference>
<feature type="compositionally biased region" description="Basic and acidic residues" evidence="1">
    <location>
        <begin position="2698"/>
        <end position="2714"/>
    </location>
</feature>
<dbReference type="InterPro" id="IPR046523">
    <property type="entry name" value="UTP20_dom"/>
</dbReference>
<feature type="region of interest" description="Disordered" evidence="1">
    <location>
        <begin position="936"/>
        <end position="958"/>
    </location>
</feature>
<dbReference type="InterPro" id="IPR011989">
    <property type="entry name" value="ARM-like"/>
</dbReference>
<keyword evidence="6" id="KW-1185">Reference proteome</keyword>
<dbReference type="InterPro" id="IPR052575">
    <property type="entry name" value="SSU_processome_comp_20"/>
</dbReference>
<dbReference type="Pfam" id="PF20416">
    <property type="entry name" value="UTP20"/>
    <property type="match status" value="1"/>
</dbReference>
<dbReference type="Pfam" id="PF07539">
    <property type="entry name" value="UTP20_N"/>
    <property type="match status" value="1"/>
</dbReference>
<protein>
    <recommendedName>
        <fullName evidence="7">U3 small nucleolar RNA-associated protein 20</fullName>
    </recommendedName>
</protein>
<feature type="compositionally biased region" description="Basic residues" evidence="1">
    <location>
        <begin position="2896"/>
        <end position="2911"/>
    </location>
</feature>
<feature type="domain" description="U3 small nucleolar RNA-associated protein 20" evidence="3">
    <location>
        <begin position="1900"/>
        <end position="2116"/>
    </location>
</feature>